<sequence length="251" mass="27932">MANKKLRNTLIALSLVAVVGIGGTLAYLTHITNTETNTFTMGKGITGETDEPKWDEKEAQNFTPGKVIAKDPLIRNLSDESTDPVFAAATIQYQVKNETGEWVDTTYAELDKFINVKIITGEDNENKPIYGDGFNTTDWTMAKDNTIAYYTKEKVAPNGGETTRIFDAVEIDQLALTPDQIESAIDTGAITQFDITKYEVKDEDGNVTKYTYKDYKMQDFQIVITGYLVQGSSEFTTCQQAMQTAFPSIFN</sequence>
<evidence type="ECO:0000313" key="2">
    <source>
        <dbReference type="Proteomes" id="UP001060164"/>
    </source>
</evidence>
<keyword evidence="2" id="KW-1185">Reference proteome</keyword>
<dbReference type="EMBL" id="CP102290">
    <property type="protein sequence ID" value="UWP60914.1"/>
    <property type="molecule type" value="Genomic_DNA"/>
</dbReference>
<evidence type="ECO:0000313" key="1">
    <source>
        <dbReference type="EMBL" id="UWP60914.1"/>
    </source>
</evidence>
<proteinExistence type="predicted"/>
<dbReference type="InterPro" id="IPR023833">
    <property type="entry name" value="Signal_pept_SipW-depend-type"/>
</dbReference>
<name>A0ABY5VJY1_9FIRM</name>
<dbReference type="RefSeq" id="WP_028527612.1">
    <property type="nucleotide sequence ID" value="NZ_CABLBR010000003.1"/>
</dbReference>
<dbReference type="NCBIfam" id="TIGR04088">
    <property type="entry name" value="cognate_SipW"/>
    <property type="match status" value="1"/>
</dbReference>
<dbReference type="Proteomes" id="UP001060164">
    <property type="component" value="Chromosome"/>
</dbReference>
<protein>
    <submittedName>
        <fullName evidence="1">SipW-dependent-type signal peptide-containing protein</fullName>
    </submittedName>
</protein>
<organism evidence="1 2">
    <name type="scientific">Ruminococcus gauvreauii</name>
    <dbReference type="NCBI Taxonomy" id="438033"/>
    <lineage>
        <taxon>Bacteria</taxon>
        <taxon>Bacillati</taxon>
        <taxon>Bacillota</taxon>
        <taxon>Clostridia</taxon>
        <taxon>Eubacteriales</taxon>
        <taxon>Oscillospiraceae</taxon>
        <taxon>Ruminococcus</taxon>
    </lineage>
</organism>
<accession>A0ABY5VJY1</accession>
<reference evidence="1" key="1">
    <citation type="journal article" date="2022" name="Cell">
        <title>Design, construction, and in vivo augmentation of a complex gut microbiome.</title>
        <authorList>
            <person name="Cheng A.G."/>
            <person name="Ho P.Y."/>
            <person name="Aranda-Diaz A."/>
            <person name="Jain S."/>
            <person name="Yu F.B."/>
            <person name="Meng X."/>
            <person name="Wang M."/>
            <person name="Iakiviak M."/>
            <person name="Nagashima K."/>
            <person name="Zhao A."/>
            <person name="Murugkar P."/>
            <person name="Patil A."/>
            <person name="Atabakhsh K."/>
            <person name="Weakley A."/>
            <person name="Yan J."/>
            <person name="Brumbaugh A.R."/>
            <person name="Higginbottom S."/>
            <person name="Dimas A."/>
            <person name="Shiver A.L."/>
            <person name="Deutschbauer A."/>
            <person name="Neff N."/>
            <person name="Sonnenburg J.L."/>
            <person name="Huang K.C."/>
            <person name="Fischbach M.A."/>
        </authorList>
    </citation>
    <scope>NUCLEOTIDE SEQUENCE</scope>
    <source>
        <strain evidence="1">DSM 19829</strain>
    </source>
</reference>
<gene>
    <name evidence="1" type="ORF">NQ502_07765</name>
</gene>